<evidence type="ECO:0000313" key="2">
    <source>
        <dbReference type="Proteomes" id="UP000798662"/>
    </source>
</evidence>
<sequence length="226" mass="22964">MNQGVPRLHSPSLTHAGGGGGGGGGDGGGGGGGRGARVPRRGPVDTSTRPWRREPRPRHPQMASPPTARRQPGGTPPPATAAMRGCVAMGWGGGKGSQRPAAFPVPGGQRQGKGGCRRVGGGGQGGEGGGREGKGGGREALTSRRVPPACRYLGRRRAGGSVPCRPGPCRAAAPRAVGGVATTHYEPLPPPIHRALHTRQGMGGRAQRGAPKRWRHDIDCNPLPPP</sequence>
<accession>A0ACC3BS23</accession>
<comment type="caution">
    <text evidence="1">The sequence shown here is derived from an EMBL/GenBank/DDBJ whole genome shotgun (WGS) entry which is preliminary data.</text>
</comment>
<proteinExistence type="predicted"/>
<evidence type="ECO:0000313" key="1">
    <source>
        <dbReference type="EMBL" id="KAK1860759.1"/>
    </source>
</evidence>
<dbReference type="EMBL" id="CM020618">
    <property type="protein sequence ID" value="KAK1860759.1"/>
    <property type="molecule type" value="Genomic_DNA"/>
</dbReference>
<protein>
    <submittedName>
        <fullName evidence="1">Uncharacterized protein</fullName>
    </submittedName>
</protein>
<gene>
    <name evidence="1" type="ORF">I4F81_003347</name>
</gene>
<keyword evidence="2" id="KW-1185">Reference proteome</keyword>
<reference evidence="1" key="1">
    <citation type="submission" date="2019-11" db="EMBL/GenBank/DDBJ databases">
        <title>Nori genome reveals adaptations in red seaweeds to the harsh intertidal environment.</title>
        <authorList>
            <person name="Wang D."/>
            <person name="Mao Y."/>
        </authorList>
    </citation>
    <scope>NUCLEOTIDE SEQUENCE</scope>
    <source>
        <tissue evidence="1">Gametophyte</tissue>
    </source>
</reference>
<organism evidence="1 2">
    <name type="scientific">Pyropia yezoensis</name>
    <name type="common">Susabi-nori</name>
    <name type="synonym">Porphyra yezoensis</name>
    <dbReference type="NCBI Taxonomy" id="2788"/>
    <lineage>
        <taxon>Eukaryota</taxon>
        <taxon>Rhodophyta</taxon>
        <taxon>Bangiophyceae</taxon>
        <taxon>Bangiales</taxon>
        <taxon>Bangiaceae</taxon>
        <taxon>Pyropia</taxon>
    </lineage>
</organism>
<name>A0ACC3BS23_PYRYE</name>
<dbReference type="Proteomes" id="UP000798662">
    <property type="component" value="Chromosome 1"/>
</dbReference>